<evidence type="ECO:0000256" key="1">
    <source>
        <dbReference type="ARBA" id="ARBA00023054"/>
    </source>
</evidence>
<dbReference type="PANTHER" id="PTHR31342">
    <property type="entry name" value="PROTEIN CHUP1, CHLOROPLASTIC"/>
    <property type="match status" value="1"/>
</dbReference>
<evidence type="ECO:0000256" key="2">
    <source>
        <dbReference type="SAM" id="Coils"/>
    </source>
</evidence>
<dbReference type="Gramene" id="mRNA:HanXRQr2_Chr01g0004721">
    <property type="protein sequence ID" value="mRNA:HanXRQr2_Chr01g0004721"/>
    <property type="gene ID" value="HanXRQr2_Chr01g0004721"/>
</dbReference>
<organism evidence="3 4">
    <name type="scientific">Helianthus annuus</name>
    <name type="common">Common sunflower</name>
    <dbReference type="NCBI Taxonomy" id="4232"/>
    <lineage>
        <taxon>Eukaryota</taxon>
        <taxon>Viridiplantae</taxon>
        <taxon>Streptophyta</taxon>
        <taxon>Embryophyta</taxon>
        <taxon>Tracheophyta</taxon>
        <taxon>Spermatophyta</taxon>
        <taxon>Magnoliopsida</taxon>
        <taxon>eudicotyledons</taxon>
        <taxon>Gunneridae</taxon>
        <taxon>Pentapetalae</taxon>
        <taxon>asterids</taxon>
        <taxon>campanulids</taxon>
        <taxon>Asterales</taxon>
        <taxon>Asteraceae</taxon>
        <taxon>Asteroideae</taxon>
        <taxon>Heliantheae alliance</taxon>
        <taxon>Heliantheae</taxon>
        <taxon>Helianthus</taxon>
    </lineage>
</organism>
<protein>
    <submittedName>
        <fullName evidence="3">Uncharacterized protein</fullName>
    </submittedName>
</protein>
<sequence length="190" mass="22002">MIGEIENRSSHLLAIKEDVETRGDSLIREVNIVVYPDIEDVVAFVNWLDDELCFLISSALNPGSLRCSSQQYERVKSFKDRSFSVQFKAFVQGSSFSLARAVLKQFVWPEKKADTLREAAFAYRDLKKLEHEISNYKDNFHLPCDLALKKMVSISEKTRDMLIRSCKEYHIPTDWLLDSGILNKVCYFLH</sequence>
<evidence type="ECO:0000313" key="3">
    <source>
        <dbReference type="EMBL" id="KAF5820664.1"/>
    </source>
</evidence>
<name>A0A9K3JSP6_HELAN</name>
<keyword evidence="1 2" id="KW-0175">Coiled coil</keyword>
<accession>A0A9K3JSP6</accession>
<dbReference type="InterPro" id="IPR040265">
    <property type="entry name" value="CHUP1/IPGA1-like"/>
</dbReference>
<dbReference type="EMBL" id="MNCJ02000316">
    <property type="protein sequence ID" value="KAF5820664.1"/>
    <property type="molecule type" value="Genomic_DNA"/>
</dbReference>
<keyword evidence="4" id="KW-1185">Reference proteome</keyword>
<reference evidence="3" key="1">
    <citation type="journal article" date="2017" name="Nature">
        <title>The sunflower genome provides insights into oil metabolism, flowering and Asterid evolution.</title>
        <authorList>
            <person name="Badouin H."/>
            <person name="Gouzy J."/>
            <person name="Grassa C.J."/>
            <person name="Murat F."/>
            <person name="Staton S.E."/>
            <person name="Cottret L."/>
            <person name="Lelandais-Briere C."/>
            <person name="Owens G.L."/>
            <person name="Carrere S."/>
            <person name="Mayjonade B."/>
            <person name="Legrand L."/>
            <person name="Gill N."/>
            <person name="Kane N.C."/>
            <person name="Bowers J.E."/>
            <person name="Hubner S."/>
            <person name="Bellec A."/>
            <person name="Berard A."/>
            <person name="Berges H."/>
            <person name="Blanchet N."/>
            <person name="Boniface M.C."/>
            <person name="Brunel D."/>
            <person name="Catrice O."/>
            <person name="Chaidir N."/>
            <person name="Claudel C."/>
            <person name="Donnadieu C."/>
            <person name="Faraut T."/>
            <person name="Fievet G."/>
            <person name="Helmstetter N."/>
            <person name="King M."/>
            <person name="Knapp S.J."/>
            <person name="Lai Z."/>
            <person name="Le Paslier M.C."/>
            <person name="Lippi Y."/>
            <person name="Lorenzon L."/>
            <person name="Mandel J.R."/>
            <person name="Marage G."/>
            <person name="Marchand G."/>
            <person name="Marquand E."/>
            <person name="Bret-Mestries E."/>
            <person name="Morien E."/>
            <person name="Nambeesan S."/>
            <person name="Nguyen T."/>
            <person name="Pegot-Espagnet P."/>
            <person name="Pouilly N."/>
            <person name="Raftis F."/>
            <person name="Sallet E."/>
            <person name="Schiex T."/>
            <person name="Thomas J."/>
            <person name="Vandecasteele C."/>
            <person name="Vares D."/>
            <person name="Vear F."/>
            <person name="Vautrin S."/>
            <person name="Crespi M."/>
            <person name="Mangin B."/>
            <person name="Burke J.M."/>
            <person name="Salse J."/>
            <person name="Munos S."/>
            <person name="Vincourt P."/>
            <person name="Rieseberg L.H."/>
            <person name="Langlade N.B."/>
        </authorList>
    </citation>
    <scope>NUCLEOTIDE SEQUENCE</scope>
    <source>
        <tissue evidence="3">Leaves</tissue>
    </source>
</reference>
<evidence type="ECO:0000313" key="4">
    <source>
        <dbReference type="Proteomes" id="UP000215914"/>
    </source>
</evidence>
<dbReference type="PANTHER" id="PTHR31342:SF41">
    <property type="entry name" value="OS08G0129600 PROTEIN"/>
    <property type="match status" value="1"/>
</dbReference>
<reference evidence="3" key="2">
    <citation type="submission" date="2020-06" db="EMBL/GenBank/DDBJ databases">
        <title>Helianthus annuus Genome sequencing and assembly Release 2.</title>
        <authorList>
            <person name="Gouzy J."/>
            <person name="Langlade N."/>
            <person name="Munos S."/>
        </authorList>
    </citation>
    <scope>NUCLEOTIDE SEQUENCE</scope>
    <source>
        <tissue evidence="3">Leaves</tissue>
    </source>
</reference>
<proteinExistence type="predicted"/>
<dbReference type="AlphaFoldDB" id="A0A9K3JSP6"/>
<feature type="coiled-coil region" evidence="2">
    <location>
        <begin position="112"/>
        <end position="139"/>
    </location>
</feature>
<gene>
    <name evidence="3" type="ORF">HanXRQr2_Chr01g0004721</name>
</gene>
<dbReference type="Proteomes" id="UP000215914">
    <property type="component" value="Unassembled WGS sequence"/>
</dbReference>
<comment type="caution">
    <text evidence="3">The sequence shown here is derived from an EMBL/GenBank/DDBJ whole genome shotgun (WGS) entry which is preliminary data.</text>
</comment>